<evidence type="ECO:0000256" key="6">
    <source>
        <dbReference type="RuleBase" id="RU003945"/>
    </source>
</evidence>
<feature type="domain" description="Membrane insertase YidC/Oxa/ALB C-terminal" evidence="9">
    <location>
        <begin position="172"/>
        <end position="367"/>
    </location>
</feature>
<dbReference type="Pfam" id="PF02096">
    <property type="entry name" value="60KD_IMP"/>
    <property type="match status" value="1"/>
</dbReference>
<evidence type="ECO:0000256" key="3">
    <source>
        <dbReference type="ARBA" id="ARBA00022692"/>
    </source>
</evidence>
<comment type="similarity">
    <text evidence="2 6">Belongs to the OXA1/ALB3/YidC family.</text>
</comment>
<dbReference type="RefSeq" id="XP_007314894.1">
    <property type="nucleotide sequence ID" value="XM_007314832.1"/>
</dbReference>
<dbReference type="EMBL" id="GL945430">
    <property type="protein sequence ID" value="EGO28695.1"/>
    <property type="molecule type" value="Genomic_DNA"/>
</dbReference>
<dbReference type="OrthoDB" id="2148490at2759"/>
<feature type="compositionally biased region" description="Polar residues" evidence="7">
    <location>
        <begin position="77"/>
        <end position="105"/>
    </location>
</feature>
<sequence length="414" mass="45716">MVLANSCARLTIRVSGRLPLNHTRTRFLSLQYSRPLPKISPYGLSNTRNYWWSKSPVPEPSNPVVTSSPEHPLVPQDSPSVPETPSLPASNDTVNSAQSTSNTPEASAALAVPTAQIPEPPVPDVSPIPTVSDVIPPLNYGDFAELGIAGWTPAGIIRWSFELLQVSTGMPWFYAIIAGTLLWRVALVPVSVASIRNSARLLPFTSQLMTLGEETKNVPKGDRLAMQRILLKRQKIYEQAGVRVGPSMFLPFIQIPVTFGMFLGIKKMVQLPVEQLKQSGIDILPDLTMADPYFILPILTTVMVNIQMTVMRKDMNIAERPEMAHFMNFMRILSVTGLPFMGHLPSGLWLSVVTGVTATALQSLILQQAAVRHALKIPPLVKQAMPFPTMIQSLRFAQTWWQNRSKVTAAKARR</sequence>
<name>F8NJV9_SERL9</name>
<evidence type="ECO:0000256" key="2">
    <source>
        <dbReference type="ARBA" id="ARBA00009877"/>
    </source>
</evidence>
<feature type="transmembrane region" description="Helical" evidence="8">
    <location>
        <begin position="172"/>
        <end position="195"/>
    </location>
</feature>
<dbReference type="KEGG" id="sla:SERLADRAFT_459393"/>
<dbReference type="GO" id="GO:0032977">
    <property type="term" value="F:membrane insertase activity"/>
    <property type="evidence" value="ECO:0007669"/>
    <property type="project" value="InterPro"/>
</dbReference>
<keyword evidence="4 8" id="KW-1133">Transmembrane helix</keyword>
<accession>F8NJV9</accession>
<feature type="region of interest" description="Disordered" evidence="7">
    <location>
        <begin position="57"/>
        <end position="107"/>
    </location>
</feature>
<gene>
    <name evidence="10" type="ORF">SERLADRAFT_459393</name>
</gene>
<protein>
    <recommendedName>
        <fullName evidence="9">Membrane insertase YidC/Oxa/ALB C-terminal domain-containing protein</fullName>
    </recommendedName>
</protein>
<reference evidence="10" key="1">
    <citation type="submission" date="2011-04" db="EMBL/GenBank/DDBJ databases">
        <title>Evolution of plant cell wall degrading machinery underlies the functional diversity of forest fungi.</title>
        <authorList>
            <consortium name="US DOE Joint Genome Institute (JGI-PGF)"/>
            <person name="Eastwood D.C."/>
            <person name="Floudas D."/>
            <person name="Binder M."/>
            <person name="Majcherczyk A."/>
            <person name="Schneider P."/>
            <person name="Aerts A."/>
            <person name="Asiegbu F.O."/>
            <person name="Baker S.E."/>
            <person name="Barry K."/>
            <person name="Bendiksby M."/>
            <person name="Blumentritt M."/>
            <person name="Coutinho P.M."/>
            <person name="Cullen D."/>
            <person name="Cullen D."/>
            <person name="Gathman A."/>
            <person name="Goodell B."/>
            <person name="Henrissat B."/>
            <person name="Ihrmark K."/>
            <person name="Kauserud H."/>
            <person name="Kohler A."/>
            <person name="LaButti K."/>
            <person name="Lapidus A."/>
            <person name="Lavin J.L."/>
            <person name="Lee Y.-H."/>
            <person name="Lindquist E."/>
            <person name="Lilly W."/>
            <person name="Lucas S."/>
            <person name="Morin E."/>
            <person name="Murat C."/>
            <person name="Oguiza J.A."/>
            <person name="Park J."/>
            <person name="Pisabarro A.G."/>
            <person name="Riley R."/>
            <person name="Rosling A."/>
            <person name="Salamov A."/>
            <person name="Schmidt O."/>
            <person name="Schmutz J."/>
            <person name="Skrede I."/>
            <person name="Stenlid J."/>
            <person name="Wiebenga A."/>
            <person name="Xie X."/>
            <person name="Kues U."/>
            <person name="Hibbett D.S."/>
            <person name="Hoffmeister D."/>
            <person name="Hogberg N."/>
            <person name="Martin F."/>
            <person name="Grigoriev I.V."/>
            <person name="Watkinson S.C."/>
        </authorList>
    </citation>
    <scope>NUCLEOTIDE SEQUENCE</scope>
    <source>
        <strain evidence="10">S7.9</strain>
    </source>
</reference>
<dbReference type="GO" id="GO:0032979">
    <property type="term" value="P:protein insertion into mitochondrial inner membrane from matrix"/>
    <property type="evidence" value="ECO:0007669"/>
    <property type="project" value="TreeGrafter"/>
</dbReference>
<dbReference type="PANTHER" id="PTHR12428:SF65">
    <property type="entry name" value="CYTOCHROME C OXIDASE ASSEMBLY PROTEIN COX18, MITOCHONDRIAL"/>
    <property type="match status" value="1"/>
</dbReference>
<dbReference type="HOGENOM" id="CLU_029282_6_1_1"/>
<keyword evidence="3 6" id="KW-0812">Transmembrane</keyword>
<evidence type="ECO:0000313" key="10">
    <source>
        <dbReference type="EMBL" id="EGO28695.1"/>
    </source>
</evidence>
<dbReference type="GeneID" id="18817884"/>
<dbReference type="Proteomes" id="UP000008064">
    <property type="component" value="Unassembled WGS sequence"/>
</dbReference>
<proteinExistence type="inferred from homology"/>
<dbReference type="GO" id="GO:0005743">
    <property type="term" value="C:mitochondrial inner membrane"/>
    <property type="evidence" value="ECO:0007669"/>
    <property type="project" value="TreeGrafter"/>
</dbReference>
<dbReference type="InterPro" id="IPR001708">
    <property type="entry name" value="YidC/ALB3/OXA1/COX18"/>
</dbReference>
<evidence type="ECO:0000256" key="8">
    <source>
        <dbReference type="SAM" id="Phobius"/>
    </source>
</evidence>
<dbReference type="InterPro" id="IPR028055">
    <property type="entry name" value="YidC/Oxa/ALB_C"/>
</dbReference>
<feature type="transmembrane region" description="Helical" evidence="8">
    <location>
        <begin position="240"/>
        <end position="265"/>
    </location>
</feature>
<evidence type="ECO:0000259" key="9">
    <source>
        <dbReference type="Pfam" id="PF02096"/>
    </source>
</evidence>
<dbReference type="PANTHER" id="PTHR12428">
    <property type="entry name" value="OXA1"/>
    <property type="match status" value="1"/>
</dbReference>
<feature type="transmembrane region" description="Helical" evidence="8">
    <location>
        <begin position="293"/>
        <end position="311"/>
    </location>
</feature>
<organism>
    <name type="scientific">Serpula lacrymans var. lacrymans (strain S7.9)</name>
    <name type="common">Dry rot fungus</name>
    <dbReference type="NCBI Taxonomy" id="578457"/>
    <lineage>
        <taxon>Eukaryota</taxon>
        <taxon>Fungi</taxon>
        <taxon>Dikarya</taxon>
        <taxon>Basidiomycota</taxon>
        <taxon>Agaricomycotina</taxon>
        <taxon>Agaricomycetes</taxon>
        <taxon>Agaricomycetidae</taxon>
        <taxon>Boletales</taxon>
        <taxon>Coniophorineae</taxon>
        <taxon>Serpulaceae</taxon>
        <taxon>Serpula</taxon>
    </lineage>
</organism>
<dbReference type="CDD" id="cd20069">
    <property type="entry name" value="5TM_Oxa1-like"/>
    <property type="match status" value="1"/>
</dbReference>
<dbReference type="AlphaFoldDB" id="F8NJV9"/>
<evidence type="ECO:0000256" key="1">
    <source>
        <dbReference type="ARBA" id="ARBA00004141"/>
    </source>
</evidence>
<evidence type="ECO:0000256" key="5">
    <source>
        <dbReference type="ARBA" id="ARBA00023136"/>
    </source>
</evidence>
<evidence type="ECO:0000256" key="7">
    <source>
        <dbReference type="SAM" id="MobiDB-lite"/>
    </source>
</evidence>
<evidence type="ECO:0000256" key="4">
    <source>
        <dbReference type="ARBA" id="ARBA00022989"/>
    </source>
</evidence>
<comment type="subcellular location">
    <subcellularLocation>
        <location evidence="1 6">Membrane</location>
        <topology evidence="1 6">Multi-pass membrane protein</topology>
    </subcellularLocation>
</comment>
<keyword evidence="5 8" id="KW-0472">Membrane</keyword>